<feature type="compositionally biased region" description="Polar residues" evidence="1">
    <location>
        <begin position="15"/>
        <end position="38"/>
    </location>
</feature>
<feature type="compositionally biased region" description="Polar residues" evidence="1">
    <location>
        <begin position="68"/>
        <end position="82"/>
    </location>
</feature>
<name>A0ABY6LN97_9ARAC</name>
<evidence type="ECO:0000313" key="3">
    <source>
        <dbReference type="Proteomes" id="UP001235939"/>
    </source>
</evidence>
<protein>
    <recommendedName>
        <fullName evidence="4">Histone-lysine N-methyltransferase SETMAR</fullName>
    </recommendedName>
</protein>
<feature type="compositionally biased region" description="Basic and acidic residues" evidence="1">
    <location>
        <begin position="40"/>
        <end position="51"/>
    </location>
</feature>
<evidence type="ECO:0000313" key="2">
    <source>
        <dbReference type="EMBL" id="UYV82679.1"/>
    </source>
</evidence>
<evidence type="ECO:0000256" key="1">
    <source>
        <dbReference type="SAM" id="MobiDB-lite"/>
    </source>
</evidence>
<dbReference type="Proteomes" id="UP001235939">
    <property type="component" value="Chromosome 22"/>
</dbReference>
<sequence>MHPRETWTPVKISAQADSPQSFEVVTPSRNRLIRNQQFIRPRDGVNEKRQLSSEPITGSPEAQHPHYDSQTMGESSTAPIQRSSEETNIDQREGATTSAGISPEPSGRPRFSRNRVSEYVKMREYLLMSSGQQFDNYQPNQRYYIQLENIEQASLFRFAFFSKSTPLFLIAPCHQNFIFTLRRVNLRRVFLERNPDAKRESVTEDSRAFRSFKDIRSERDVSWKCDETTLAESPEDGEGHLSWCERQPKKFFNCGRINYSSEAVASARRIVLTSEMTMSFKGIRRQSRLELRTAQENNTQRSNVAATKLFELGFQLAPHPPYSPDLALCNFSLSKSEEMVLHQMKKLSTM</sequence>
<feature type="region of interest" description="Disordered" evidence="1">
    <location>
        <begin position="1"/>
        <end position="114"/>
    </location>
</feature>
<dbReference type="EMBL" id="CP092884">
    <property type="protein sequence ID" value="UYV82679.1"/>
    <property type="molecule type" value="Genomic_DNA"/>
</dbReference>
<organism evidence="2 3">
    <name type="scientific">Cordylochernes scorpioides</name>
    <dbReference type="NCBI Taxonomy" id="51811"/>
    <lineage>
        <taxon>Eukaryota</taxon>
        <taxon>Metazoa</taxon>
        <taxon>Ecdysozoa</taxon>
        <taxon>Arthropoda</taxon>
        <taxon>Chelicerata</taxon>
        <taxon>Arachnida</taxon>
        <taxon>Pseudoscorpiones</taxon>
        <taxon>Cheliferoidea</taxon>
        <taxon>Chernetidae</taxon>
        <taxon>Cordylochernes</taxon>
    </lineage>
</organism>
<keyword evidence="3" id="KW-1185">Reference proteome</keyword>
<proteinExistence type="predicted"/>
<gene>
    <name evidence="2" type="ORF">LAZ67_22000525</name>
</gene>
<evidence type="ECO:0008006" key="4">
    <source>
        <dbReference type="Google" id="ProtNLM"/>
    </source>
</evidence>
<feature type="compositionally biased region" description="Basic and acidic residues" evidence="1">
    <location>
        <begin position="83"/>
        <end position="93"/>
    </location>
</feature>
<reference evidence="2 3" key="1">
    <citation type="submission" date="2022-03" db="EMBL/GenBank/DDBJ databases">
        <title>A chromosomal length assembly of Cordylochernes scorpioides.</title>
        <authorList>
            <person name="Zeh D."/>
            <person name="Zeh J."/>
        </authorList>
    </citation>
    <scope>NUCLEOTIDE SEQUENCE [LARGE SCALE GENOMIC DNA]</scope>
    <source>
        <strain evidence="2">IN4F17</strain>
        <tissue evidence="2">Whole Body</tissue>
    </source>
</reference>
<accession>A0ABY6LN97</accession>